<keyword evidence="6" id="KW-0999">Mitochondrion inner membrane</keyword>
<evidence type="ECO:0000256" key="6">
    <source>
        <dbReference type="ARBA" id="ARBA00022792"/>
    </source>
</evidence>
<feature type="compositionally biased region" description="Basic and acidic residues" evidence="15">
    <location>
        <begin position="62"/>
        <end position="82"/>
    </location>
</feature>
<evidence type="ECO:0000256" key="15">
    <source>
        <dbReference type="SAM" id="MobiDB-lite"/>
    </source>
</evidence>
<evidence type="ECO:0000256" key="3">
    <source>
        <dbReference type="ARBA" id="ARBA00006344"/>
    </source>
</evidence>
<keyword evidence="11 14" id="KW-0496">Mitochondrion</keyword>
<name>A0A9N9XN17_PHYSR</name>
<evidence type="ECO:0000256" key="7">
    <source>
        <dbReference type="ARBA" id="ARBA00022927"/>
    </source>
</evidence>
<dbReference type="InterPro" id="IPR050365">
    <property type="entry name" value="TIM50"/>
</dbReference>
<comment type="function">
    <text evidence="1 14">Essential component of the TIM23 complex, a complex that mediates the translocation of transit peptide-containing proteins across the mitochondrial inner membrane.</text>
</comment>
<dbReference type="AlphaFoldDB" id="A0A9N9XN17"/>
<dbReference type="InterPro" id="IPR036412">
    <property type="entry name" value="HAD-like_sf"/>
</dbReference>
<organism evidence="17 18">
    <name type="scientific">Phyllotreta striolata</name>
    <name type="common">Striped flea beetle</name>
    <name type="synonym">Crioceris striolata</name>
    <dbReference type="NCBI Taxonomy" id="444603"/>
    <lineage>
        <taxon>Eukaryota</taxon>
        <taxon>Metazoa</taxon>
        <taxon>Ecdysozoa</taxon>
        <taxon>Arthropoda</taxon>
        <taxon>Hexapoda</taxon>
        <taxon>Insecta</taxon>
        <taxon>Pterygota</taxon>
        <taxon>Neoptera</taxon>
        <taxon>Endopterygota</taxon>
        <taxon>Coleoptera</taxon>
        <taxon>Polyphaga</taxon>
        <taxon>Cucujiformia</taxon>
        <taxon>Chrysomeloidea</taxon>
        <taxon>Chrysomelidae</taxon>
        <taxon>Galerucinae</taxon>
        <taxon>Alticini</taxon>
        <taxon>Phyllotreta</taxon>
    </lineage>
</organism>
<dbReference type="GO" id="GO:0005744">
    <property type="term" value="C:TIM23 mitochondrial import inner membrane translocase complex"/>
    <property type="evidence" value="ECO:0007669"/>
    <property type="project" value="UniProtKB-UniRule"/>
</dbReference>
<evidence type="ECO:0000256" key="5">
    <source>
        <dbReference type="ARBA" id="ARBA00022692"/>
    </source>
</evidence>
<dbReference type="FunFam" id="3.40.50.1000:FF:000019">
    <property type="entry name" value="Mitochondrial import inner membrane translocase subunit TIM50"/>
    <property type="match status" value="1"/>
</dbReference>
<feature type="region of interest" description="Disordered" evidence="15">
    <location>
        <begin position="59"/>
        <end position="82"/>
    </location>
</feature>
<evidence type="ECO:0000313" key="18">
    <source>
        <dbReference type="Proteomes" id="UP001153712"/>
    </source>
</evidence>
<evidence type="ECO:0000259" key="16">
    <source>
        <dbReference type="PROSITE" id="PS50969"/>
    </source>
</evidence>
<dbReference type="Pfam" id="PF03031">
    <property type="entry name" value="NIF"/>
    <property type="match status" value="1"/>
</dbReference>
<feature type="region of interest" description="Disordered" evidence="15">
    <location>
        <begin position="350"/>
        <end position="375"/>
    </location>
</feature>
<proteinExistence type="inferred from homology"/>
<evidence type="ECO:0000256" key="9">
    <source>
        <dbReference type="ARBA" id="ARBA00022989"/>
    </source>
</evidence>
<dbReference type="InterPro" id="IPR004274">
    <property type="entry name" value="FCP1_dom"/>
</dbReference>
<keyword evidence="18" id="KW-1185">Reference proteome</keyword>
<evidence type="ECO:0000256" key="12">
    <source>
        <dbReference type="ARBA" id="ARBA00023136"/>
    </source>
</evidence>
<evidence type="ECO:0000256" key="8">
    <source>
        <dbReference type="ARBA" id="ARBA00022946"/>
    </source>
</evidence>
<protein>
    <recommendedName>
        <fullName evidence="14">Mitochondrial import inner membrane translocase subunit TIM50</fullName>
    </recommendedName>
</protein>
<dbReference type="EMBL" id="OU900103">
    <property type="protein sequence ID" value="CAG9855367.1"/>
    <property type="molecule type" value="Genomic_DNA"/>
</dbReference>
<dbReference type="Gene3D" id="3.40.50.1000">
    <property type="entry name" value="HAD superfamily/HAD-like"/>
    <property type="match status" value="1"/>
</dbReference>
<reference evidence="17" key="1">
    <citation type="submission" date="2022-01" db="EMBL/GenBank/DDBJ databases">
        <authorList>
            <person name="King R."/>
        </authorList>
    </citation>
    <scope>NUCLEOTIDE SEQUENCE</scope>
</reference>
<evidence type="ECO:0000256" key="2">
    <source>
        <dbReference type="ARBA" id="ARBA00004434"/>
    </source>
</evidence>
<evidence type="ECO:0000313" key="17">
    <source>
        <dbReference type="EMBL" id="CAG9855367.1"/>
    </source>
</evidence>
<evidence type="ECO:0000256" key="4">
    <source>
        <dbReference type="ARBA" id="ARBA00022448"/>
    </source>
</evidence>
<keyword evidence="4 14" id="KW-0813">Transport</keyword>
<keyword evidence="7 14" id="KW-0653">Protein transport</keyword>
<keyword evidence="8 14" id="KW-0809">Transit peptide</keyword>
<comment type="similarity">
    <text evidence="3 14">Belongs to the TIM50 family.</text>
</comment>
<feature type="transmembrane region" description="Helical" evidence="14">
    <location>
        <begin position="88"/>
        <end position="109"/>
    </location>
</feature>
<keyword evidence="9 14" id="KW-1133">Transmembrane helix</keyword>
<dbReference type="SMART" id="SM00577">
    <property type="entry name" value="CPDc"/>
    <property type="match status" value="1"/>
</dbReference>
<dbReference type="GO" id="GO:0015031">
    <property type="term" value="P:protein transport"/>
    <property type="evidence" value="ECO:0007669"/>
    <property type="project" value="UniProtKB-KW"/>
</dbReference>
<evidence type="ECO:0000256" key="13">
    <source>
        <dbReference type="ARBA" id="ARBA00061911"/>
    </source>
</evidence>
<dbReference type="InterPro" id="IPR023214">
    <property type="entry name" value="HAD_sf"/>
</dbReference>
<dbReference type="SUPFAM" id="SSF56784">
    <property type="entry name" value="HAD-like"/>
    <property type="match status" value="1"/>
</dbReference>
<accession>A0A9N9XN17</accession>
<comment type="subcellular location">
    <subcellularLocation>
        <location evidence="2 14">Mitochondrion inner membrane</location>
        <topology evidence="2 14">Single-pass membrane protein</topology>
    </subcellularLocation>
</comment>
<comment type="subunit">
    <text evidence="13">Component of the TIM23 complex at least composed of Tim23, Tim17 (Tim17a1, Tim17a2 or Tim17b1) and a Tim50.</text>
</comment>
<dbReference type="PROSITE" id="PS50969">
    <property type="entry name" value="FCP1"/>
    <property type="match status" value="1"/>
</dbReference>
<sequence>MMRFSRKSIQLLSNIIRNNPELVYKCNQHNCSLIKINISYNFIQCLSYSQAPKSNLPLGSLLKEDNEKNQEDKEEEERRKQRENSWRTMKITLAIFGVSFSCLGGYMVFTLGAPEKDLHGEPIRDDLVDKPVILQYLIRTYRELDYYKRLIKEPSREKLLPDPLEYPYLQPKYTLVLELTDVLVHPDWTYSTGWRFKKRPMLEYFLESLHGSYEIVIYTAEQGMTVFPLIDAIDPKNIIAYKLVRDATHFSGGHHVKSLNNLNRDLSKVICIDWNAKNVKFNPENLLNVKRWGGNDDDASLVDLAALLKTIADNEVEDVREVLRHYSTYDDPIAAFREKQKRLLEELEAQAQARKEQTASKTSRWAPSIFNRKPF</sequence>
<keyword evidence="10 14" id="KW-0811">Translocation</keyword>
<gene>
    <name evidence="17" type="ORF">PHYEVI_LOCUS1818</name>
</gene>
<feature type="domain" description="FCP1 homology" evidence="16">
    <location>
        <begin position="168"/>
        <end position="311"/>
    </location>
</feature>
<evidence type="ECO:0000256" key="10">
    <source>
        <dbReference type="ARBA" id="ARBA00023010"/>
    </source>
</evidence>
<evidence type="ECO:0000256" key="11">
    <source>
        <dbReference type="ARBA" id="ARBA00023128"/>
    </source>
</evidence>
<dbReference type="PANTHER" id="PTHR12210">
    <property type="entry name" value="DULLARD PROTEIN PHOSPHATASE"/>
    <property type="match status" value="1"/>
</dbReference>
<dbReference type="OrthoDB" id="287041at2759"/>
<evidence type="ECO:0000256" key="1">
    <source>
        <dbReference type="ARBA" id="ARBA00002959"/>
    </source>
</evidence>
<keyword evidence="12 14" id="KW-0472">Membrane</keyword>
<dbReference type="Proteomes" id="UP001153712">
    <property type="component" value="Chromosome 10"/>
</dbReference>
<keyword evidence="5 14" id="KW-0812">Transmembrane</keyword>
<dbReference type="CDD" id="cd07521">
    <property type="entry name" value="HAD_FCP1-like"/>
    <property type="match status" value="1"/>
</dbReference>
<evidence type="ECO:0000256" key="14">
    <source>
        <dbReference type="RuleBase" id="RU365079"/>
    </source>
</evidence>